<keyword evidence="1" id="KW-0812">Transmembrane</keyword>
<name>A0ABW5ZQL5_9FLAO</name>
<accession>A0ABW5ZQL5</accession>
<sequence>MTIFPLFLIILVSFCFIIFNFFYFLNKGRIKTRDAIFKVIQIWTVAIVPFVFILSFDLWKENECCIDSTLFSPQHRVGIYILLLAYTAFYIVSIFKKRILPPIAELLTNSFLILGLIINILLCIHINPIEIGFLFWFFGNVPIILLLCIELVKNQKTLNQHIEVHELNSTHIFGKFSLFILKLKPTYKYPTLTLILVPILILLSLFLLLFGQKPDSLISAFTETYKHGFSQLDHLCDNVECGGHFLCSVGANGHQFIVKPIRYGERNGNKIICNRQLLISNAFEDLVHDNYPIIHKTIRKNYNRVGDLIHKHYHIFNNKLVADVVYILMKPLEFVFLFVLYTFDNQPENRIAMQYVSKNDRQTISALKTKSVIK</sequence>
<feature type="transmembrane region" description="Helical" evidence="1">
    <location>
        <begin position="6"/>
        <end position="25"/>
    </location>
</feature>
<dbReference type="Pfam" id="PF23543">
    <property type="entry name" value="DUF6688_C"/>
    <property type="match status" value="1"/>
</dbReference>
<feature type="transmembrane region" description="Helical" evidence="1">
    <location>
        <begin position="133"/>
        <end position="152"/>
    </location>
</feature>
<feature type="domain" description="DUF6688" evidence="3">
    <location>
        <begin position="243"/>
        <end position="356"/>
    </location>
</feature>
<feature type="transmembrane region" description="Helical" evidence="1">
    <location>
        <begin position="107"/>
        <end position="127"/>
    </location>
</feature>
<comment type="caution">
    <text evidence="4">The sequence shown here is derived from an EMBL/GenBank/DDBJ whole genome shotgun (WGS) entry which is preliminary data.</text>
</comment>
<evidence type="ECO:0000259" key="2">
    <source>
        <dbReference type="Pfam" id="PF20394"/>
    </source>
</evidence>
<keyword evidence="1" id="KW-1133">Transmembrane helix</keyword>
<evidence type="ECO:0000259" key="3">
    <source>
        <dbReference type="Pfam" id="PF23543"/>
    </source>
</evidence>
<keyword evidence="1" id="KW-0472">Membrane</keyword>
<feature type="transmembrane region" description="Helical" evidence="1">
    <location>
        <begin position="77"/>
        <end position="95"/>
    </location>
</feature>
<feature type="transmembrane region" description="Helical" evidence="1">
    <location>
        <begin position="189"/>
        <end position="210"/>
    </location>
</feature>
<evidence type="ECO:0000256" key="1">
    <source>
        <dbReference type="SAM" id="Phobius"/>
    </source>
</evidence>
<proteinExistence type="predicted"/>
<dbReference type="InterPro" id="IPR056491">
    <property type="entry name" value="DUF6688_C"/>
</dbReference>
<evidence type="ECO:0000313" key="4">
    <source>
        <dbReference type="EMBL" id="MFD2914166.1"/>
    </source>
</evidence>
<reference evidence="5" key="1">
    <citation type="journal article" date="2019" name="Int. J. Syst. Evol. Microbiol.">
        <title>The Global Catalogue of Microorganisms (GCM) 10K type strain sequencing project: providing services to taxonomists for standard genome sequencing and annotation.</title>
        <authorList>
            <consortium name="The Broad Institute Genomics Platform"/>
            <consortium name="The Broad Institute Genome Sequencing Center for Infectious Disease"/>
            <person name="Wu L."/>
            <person name="Ma J."/>
        </authorList>
    </citation>
    <scope>NUCLEOTIDE SEQUENCE [LARGE SCALE GENOMIC DNA]</scope>
    <source>
        <strain evidence="5">KCTC 32514</strain>
    </source>
</reference>
<keyword evidence="5" id="KW-1185">Reference proteome</keyword>
<feature type="domain" description="DUF6688" evidence="2">
    <location>
        <begin position="6"/>
        <end position="231"/>
    </location>
</feature>
<protein>
    <submittedName>
        <fullName evidence="4">DUF6688 family protein</fullName>
    </submittedName>
</protein>
<dbReference type="EMBL" id="JBHUOS010000001">
    <property type="protein sequence ID" value="MFD2914166.1"/>
    <property type="molecule type" value="Genomic_DNA"/>
</dbReference>
<feature type="transmembrane region" description="Helical" evidence="1">
    <location>
        <begin position="37"/>
        <end position="57"/>
    </location>
</feature>
<dbReference type="Pfam" id="PF20394">
    <property type="entry name" value="DUF6688"/>
    <property type="match status" value="1"/>
</dbReference>
<evidence type="ECO:0000313" key="5">
    <source>
        <dbReference type="Proteomes" id="UP001597548"/>
    </source>
</evidence>
<dbReference type="Proteomes" id="UP001597548">
    <property type="component" value="Unassembled WGS sequence"/>
</dbReference>
<organism evidence="4 5">
    <name type="scientific">Psychroserpens luteus</name>
    <dbReference type="NCBI Taxonomy" id="1434066"/>
    <lineage>
        <taxon>Bacteria</taxon>
        <taxon>Pseudomonadati</taxon>
        <taxon>Bacteroidota</taxon>
        <taxon>Flavobacteriia</taxon>
        <taxon>Flavobacteriales</taxon>
        <taxon>Flavobacteriaceae</taxon>
        <taxon>Psychroserpens</taxon>
    </lineage>
</organism>
<dbReference type="RefSeq" id="WP_194507256.1">
    <property type="nucleotide sequence ID" value="NZ_JADILU010000002.1"/>
</dbReference>
<dbReference type="InterPro" id="IPR046510">
    <property type="entry name" value="DUF6688_N"/>
</dbReference>
<gene>
    <name evidence="4" type="ORF">ACFS29_00815</name>
</gene>
<feature type="transmembrane region" description="Helical" evidence="1">
    <location>
        <begin position="324"/>
        <end position="343"/>
    </location>
</feature>